<reference evidence="2" key="2">
    <citation type="submission" date="2020-06" db="EMBL/GenBank/DDBJ databases">
        <title>Helianthus annuus Genome sequencing and assembly Release 2.</title>
        <authorList>
            <person name="Gouzy J."/>
            <person name="Langlade N."/>
            <person name="Munos S."/>
        </authorList>
    </citation>
    <scope>NUCLEOTIDE SEQUENCE</scope>
    <source>
        <tissue evidence="2">Leaves</tissue>
    </source>
</reference>
<reference evidence="2" key="1">
    <citation type="journal article" date="2017" name="Nature">
        <title>The sunflower genome provides insights into oil metabolism, flowering and Asterid evolution.</title>
        <authorList>
            <person name="Badouin H."/>
            <person name="Gouzy J."/>
            <person name="Grassa C.J."/>
            <person name="Murat F."/>
            <person name="Staton S.E."/>
            <person name="Cottret L."/>
            <person name="Lelandais-Briere C."/>
            <person name="Owens G.L."/>
            <person name="Carrere S."/>
            <person name="Mayjonade B."/>
            <person name="Legrand L."/>
            <person name="Gill N."/>
            <person name="Kane N.C."/>
            <person name="Bowers J.E."/>
            <person name="Hubner S."/>
            <person name="Bellec A."/>
            <person name="Berard A."/>
            <person name="Berges H."/>
            <person name="Blanchet N."/>
            <person name="Boniface M.C."/>
            <person name="Brunel D."/>
            <person name="Catrice O."/>
            <person name="Chaidir N."/>
            <person name="Claudel C."/>
            <person name="Donnadieu C."/>
            <person name="Faraut T."/>
            <person name="Fievet G."/>
            <person name="Helmstetter N."/>
            <person name="King M."/>
            <person name="Knapp S.J."/>
            <person name="Lai Z."/>
            <person name="Le Paslier M.C."/>
            <person name="Lippi Y."/>
            <person name="Lorenzon L."/>
            <person name="Mandel J.R."/>
            <person name="Marage G."/>
            <person name="Marchand G."/>
            <person name="Marquand E."/>
            <person name="Bret-Mestries E."/>
            <person name="Morien E."/>
            <person name="Nambeesan S."/>
            <person name="Nguyen T."/>
            <person name="Pegot-Espagnet P."/>
            <person name="Pouilly N."/>
            <person name="Raftis F."/>
            <person name="Sallet E."/>
            <person name="Schiex T."/>
            <person name="Thomas J."/>
            <person name="Vandecasteele C."/>
            <person name="Vares D."/>
            <person name="Vear F."/>
            <person name="Vautrin S."/>
            <person name="Crespi M."/>
            <person name="Mangin B."/>
            <person name="Burke J.M."/>
            <person name="Salse J."/>
            <person name="Munos S."/>
            <person name="Vincourt P."/>
            <person name="Rieseberg L.H."/>
            <person name="Langlade N.B."/>
        </authorList>
    </citation>
    <scope>NUCLEOTIDE SEQUENCE</scope>
    <source>
        <tissue evidence="2">Leaves</tissue>
    </source>
</reference>
<dbReference type="Gramene" id="mRNA:HanXRQr2_Chr06g0255821">
    <property type="protein sequence ID" value="mRNA:HanXRQr2_Chr06g0255821"/>
    <property type="gene ID" value="HanXRQr2_Chr06g0255821"/>
</dbReference>
<evidence type="ECO:0000256" key="1">
    <source>
        <dbReference type="SAM" id="MobiDB-lite"/>
    </source>
</evidence>
<proteinExistence type="predicted"/>
<comment type="caution">
    <text evidence="2">The sequence shown here is derived from an EMBL/GenBank/DDBJ whole genome shotgun (WGS) entry which is preliminary data.</text>
</comment>
<dbReference type="Proteomes" id="UP000215914">
    <property type="component" value="Unassembled WGS sequence"/>
</dbReference>
<dbReference type="AlphaFoldDB" id="A0A9K3NJ45"/>
<name>A0A9K3NJ45_HELAN</name>
<organism evidence="2 3">
    <name type="scientific">Helianthus annuus</name>
    <name type="common">Common sunflower</name>
    <dbReference type="NCBI Taxonomy" id="4232"/>
    <lineage>
        <taxon>Eukaryota</taxon>
        <taxon>Viridiplantae</taxon>
        <taxon>Streptophyta</taxon>
        <taxon>Embryophyta</taxon>
        <taxon>Tracheophyta</taxon>
        <taxon>Spermatophyta</taxon>
        <taxon>Magnoliopsida</taxon>
        <taxon>eudicotyledons</taxon>
        <taxon>Gunneridae</taxon>
        <taxon>Pentapetalae</taxon>
        <taxon>asterids</taxon>
        <taxon>campanulids</taxon>
        <taxon>Asterales</taxon>
        <taxon>Asteraceae</taxon>
        <taxon>Asteroideae</taxon>
        <taxon>Heliantheae alliance</taxon>
        <taxon>Heliantheae</taxon>
        <taxon>Helianthus</taxon>
    </lineage>
</organism>
<gene>
    <name evidence="2" type="ORF">HanXRQr2_Chr06g0255821</name>
</gene>
<keyword evidence="3" id="KW-1185">Reference proteome</keyword>
<accession>A0A9K3NJ45</accession>
<evidence type="ECO:0000313" key="2">
    <source>
        <dbReference type="EMBL" id="KAF5802114.1"/>
    </source>
</evidence>
<evidence type="ECO:0000313" key="3">
    <source>
        <dbReference type="Proteomes" id="UP000215914"/>
    </source>
</evidence>
<sequence>MMLGRMNRKARPVVWEKSGGRYPSSCAVSCFLNFVYSCFLNVLSEDAPLWRMFDPGFKGKVEVIAYADDEDGFNVTICGNLRVPAEAALAVELLLGKGSLGALEDPDGTGVPKQRMEKHGDKKLRRGKKPHESVVIPPLVPEVAGISHTRLPKYDDYVVVCDTLEGLGLPGDGTAAGGSAAGAKPAVEKKQKGDVAGAGERKRPRLRTARTAAVTQPKFAVVTGKTD</sequence>
<feature type="region of interest" description="Disordered" evidence="1">
    <location>
        <begin position="175"/>
        <end position="213"/>
    </location>
</feature>
<protein>
    <submittedName>
        <fullName evidence="2">Uncharacterized protein</fullName>
    </submittedName>
</protein>
<dbReference type="EMBL" id="MNCJ02000321">
    <property type="protein sequence ID" value="KAF5802114.1"/>
    <property type="molecule type" value="Genomic_DNA"/>
</dbReference>
<feature type="region of interest" description="Disordered" evidence="1">
    <location>
        <begin position="104"/>
        <end position="130"/>
    </location>
</feature>